<keyword evidence="1" id="KW-0614">Plasmid</keyword>
<protein>
    <submittedName>
        <fullName evidence="1">Uncharacterized protein</fullName>
    </submittedName>
</protein>
<reference evidence="1" key="1">
    <citation type="submission" date="2022-10" db="EMBL/GenBank/DDBJ databases">
        <title>The complete genomes of actinobacterial strains from the NBC collection.</title>
        <authorList>
            <person name="Joergensen T.S."/>
            <person name="Alvarez Arevalo M."/>
            <person name="Sterndorff E.B."/>
            <person name="Faurdal D."/>
            <person name="Vuksanovic O."/>
            <person name="Mourched A.-S."/>
            <person name="Charusanti P."/>
            <person name="Shaw S."/>
            <person name="Blin K."/>
            <person name="Weber T."/>
        </authorList>
    </citation>
    <scope>NUCLEOTIDE SEQUENCE</scope>
    <source>
        <strain evidence="1">NBC_00248</strain>
        <plasmid evidence="1">unnamed2</plasmid>
    </source>
</reference>
<accession>A0ABZ1TR46</accession>
<dbReference type="EMBL" id="CP108092">
    <property type="protein sequence ID" value="WUQ18310.1"/>
    <property type="molecule type" value="Genomic_DNA"/>
</dbReference>
<keyword evidence="2" id="KW-1185">Reference proteome</keyword>
<dbReference type="RefSeq" id="WP_328966254.1">
    <property type="nucleotide sequence ID" value="NZ_CP108092.1"/>
</dbReference>
<geneLocation type="plasmid" evidence="1 2">
    <name>unnamed2</name>
</geneLocation>
<proteinExistence type="predicted"/>
<dbReference type="Proteomes" id="UP001432039">
    <property type="component" value="Plasmid unnamed2"/>
</dbReference>
<sequence length="76" mass="8325">MPSSDNPTPLSGRTAAVLHLRAAGHQWAETAKLAGFAGPTAAIRAAQRELRRRERAAHAELELVQSLRKAAFRRQQ</sequence>
<evidence type="ECO:0000313" key="2">
    <source>
        <dbReference type="Proteomes" id="UP001432039"/>
    </source>
</evidence>
<gene>
    <name evidence="1" type="ORF">OG517_43635</name>
</gene>
<name>A0ABZ1TR46_STRVG</name>
<organism evidence="1 2">
    <name type="scientific">Streptomyces virginiae</name>
    <name type="common">Streptomyces cinnamonensis</name>
    <dbReference type="NCBI Taxonomy" id="1961"/>
    <lineage>
        <taxon>Bacteria</taxon>
        <taxon>Bacillati</taxon>
        <taxon>Actinomycetota</taxon>
        <taxon>Actinomycetes</taxon>
        <taxon>Kitasatosporales</taxon>
        <taxon>Streptomycetaceae</taxon>
        <taxon>Streptomyces</taxon>
    </lineage>
</organism>
<evidence type="ECO:0000313" key="1">
    <source>
        <dbReference type="EMBL" id="WUQ18310.1"/>
    </source>
</evidence>